<accession>A0AAX1MGM5</accession>
<evidence type="ECO:0000313" key="2">
    <source>
        <dbReference type="EMBL" id="QUY35632.1"/>
    </source>
</evidence>
<dbReference type="InterPro" id="IPR006528">
    <property type="entry name" value="Phage_head_morphogenesis_dom"/>
</dbReference>
<dbReference type="GeneID" id="70092873"/>
<dbReference type="RefSeq" id="WP_212638462.1">
    <property type="nucleotide sequence ID" value="NZ_CP059558.1"/>
</dbReference>
<protein>
    <submittedName>
        <fullName evidence="2">Minor capsid protein</fullName>
    </submittedName>
</protein>
<dbReference type="NCBIfam" id="TIGR01641">
    <property type="entry name" value="phageSPP1_gp7"/>
    <property type="match status" value="1"/>
</dbReference>
<dbReference type="Proteomes" id="UP000679388">
    <property type="component" value="Chromosome"/>
</dbReference>
<reference evidence="2" key="1">
    <citation type="submission" date="2020-07" db="EMBL/GenBank/DDBJ databases">
        <title>Acinetobacter junii strain YR7 chromosome and plasmid pNDM-YR7.</title>
        <authorList>
            <person name="Tang B."/>
        </authorList>
    </citation>
    <scope>NUCLEOTIDE SEQUENCE</scope>
    <source>
        <strain evidence="2">YR7</strain>
    </source>
</reference>
<evidence type="ECO:0000259" key="1">
    <source>
        <dbReference type="Pfam" id="PF04233"/>
    </source>
</evidence>
<organism evidence="2 3">
    <name type="scientific">Acinetobacter junii</name>
    <dbReference type="NCBI Taxonomy" id="40215"/>
    <lineage>
        <taxon>Bacteria</taxon>
        <taxon>Pseudomonadati</taxon>
        <taxon>Pseudomonadota</taxon>
        <taxon>Gammaproteobacteria</taxon>
        <taxon>Moraxellales</taxon>
        <taxon>Moraxellaceae</taxon>
        <taxon>Acinetobacter</taxon>
    </lineage>
</organism>
<dbReference type="EMBL" id="CP059558">
    <property type="protein sequence ID" value="QUY35632.1"/>
    <property type="molecule type" value="Genomic_DNA"/>
</dbReference>
<proteinExistence type="predicted"/>
<name>A0AAX1MGM5_ACIJU</name>
<sequence length="270" mass="30788">MTTIIQILKPHLQEAKKRKKGRKATKIRPVKVNRRIEFYYMRQLLVISKYCQDQTKDIVIPTVGRNIGDAWFSDMMTSFREKLTKYVVEISRPLATKVVIDTQKEVDKQIAEHTKTIIGVDLTPFYRAADIQDVVDTNIEANVALIKSIPSQYADKVEALVLNALQTGQTNQELAKEISKLGQSTDYRARLIAADQMGKINGQINQARQLSMGVETYIWQTAKDEDVRTDHRLKQGKTFRWDSPPTGGHPGEPIRCRCTALPNYEDILID</sequence>
<dbReference type="Pfam" id="PF04233">
    <property type="entry name" value="Phage_Mu_F"/>
    <property type="match status" value="1"/>
</dbReference>
<feature type="domain" description="Phage head morphogenesis" evidence="1">
    <location>
        <begin position="155"/>
        <end position="260"/>
    </location>
</feature>
<dbReference type="AlphaFoldDB" id="A0AAX1MGM5"/>
<evidence type="ECO:0000313" key="3">
    <source>
        <dbReference type="Proteomes" id="UP000679388"/>
    </source>
</evidence>
<gene>
    <name evidence="2" type="ORF">H2677_10115</name>
</gene>